<reference evidence="1" key="2">
    <citation type="submission" date="2023-05" db="EMBL/GenBank/DDBJ databases">
        <authorList>
            <consortium name="Lawrence Berkeley National Laboratory"/>
            <person name="Steindorff A."/>
            <person name="Hensen N."/>
            <person name="Bonometti L."/>
            <person name="Westerberg I."/>
            <person name="Brannstrom I.O."/>
            <person name="Guillou S."/>
            <person name="Cros-Aarteil S."/>
            <person name="Calhoun S."/>
            <person name="Haridas S."/>
            <person name="Kuo A."/>
            <person name="Mondo S."/>
            <person name="Pangilinan J."/>
            <person name="Riley R."/>
            <person name="Labutti K."/>
            <person name="Andreopoulos B."/>
            <person name="Lipzen A."/>
            <person name="Chen C."/>
            <person name="Yanf M."/>
            <person name="Daum C."/>
            <person name="Ng V."/>
            <person name="Clum A."/>
            <person name="Ohm R."/>
            <person name="Martin F."/>
            <person name="Silar P."/>
            <person name="Natvig D."/>
            <person name="Lalanne C."/>
            <person name="Gautier V."/>
            <person name="Ament-Velasquez S.L."/>
            <person name="Kruys A."/>
            <person name="Hutchinson M.I."/>
            <person name="Powell A.J."/>
            <person name="Barry K."/>
            <person name="Miller A.N."/>
            <person name="Grigoriev I.V."/>
            <person name="Debuchy R."/>
            <person name="Gladieux P."/>
            <person name="Thoren M.H."/>
            <person name="Johannesson H."/>
        </authorList>
    </citation>
    <scope>NUCLEOTIDE SEQUENCE</scope>
    <source>
        <strain evidence="1">PSN243</strain>
    </source>
</reference>
<dbReference type="Proteomes" id="UP001321760">
    <property type="component" value="Unassembled WGS sequence"/>
</dbReference>
<gene>
    <name evidence="1" type="ORF">QBC34DRAFT_387635</name>
</gene>
<evidence type="ECO:0000313" key="2">
    <source>
        <dbReference type="Proteomes" id="UP001321760"/>
    </source>
</evidence>
<reference evidence="1" key="1">
    <citation type="journal article" date="2023" name="Mol. Phylogenet. Evol.">
        <title>Genome-scale phylogeny and comparative genomics of the fungal order Sordariales.</title>
        <authorList>
            <person name="Hensen N."/>
            <person name="Bonometti L."/>
            <person name="Westerberg I."/>
            <person name="Brannstrom I.O."/>
            <person name="Guillou S."/>
            <person name="Cros-Aarteil S."/>
            <person name="Calhoun S."/>
            <person name="Haridas S."/>
            <person name="Kuo A."/>
            <person name="Mondo S."/>
            <person name="Pangilinan J."/>
            <person name="Riley R."/>
            <person name="LaButti K."/>
            <person name="Andreopoulos B."/>
            <person name="Lipzen A."/>
            <person name="Chen C."/>
            <person name="Yan M."/>
            <person name="Daum C."/>
            <person name="Ng V."/>
            <person name="Clum A."/>
            <person name="Steindorff A."/>
            <person name="Ohm R.A."/>
            <person name="Martin F."/>
            <person name="Silar P."/>
            <person name="Natvig D.O."/>
            <person name="Lalanne C."/>
            <person name="Gautier V."/>
            <person name="Ament-Velasquez S.L."/>
            <person name="Kruys A."/>
            <person name="Hutchinson M.I."/>
            <person name="Powell A.J."/>
            <person name="Barry K."/>
            <person name="Miller A.N."/>
            <person name="Grigoriev I.V."/>
            <person name="Debuchy R."/>
            <person name="Gladieux P."/>
            <person name="Hiltunen Thoren M."/>
            <person name="Johannesson H."/>
        </authorList>
    </citation>
    <scope>NUCLEOTIDE SEQUENCE</scope>
    <source>
        <strain evidence="1">PSN243</strain>
    </source>
</reference>
<name>A0AAV9G4J1_9PEZI</name>
<accession>A0AAV9G4J1</accession>
<comment type="caution">
    <text evidence="1">The sequence shown here is derived from an EMBL/GenBank/DDBJ whole genome shotgun (WGS) entry which is preliminary data.</text>
</comment>
<organism evidence="1 2">
    <name type="scientific">Podospora aff. communis PSN243</name>
    <dbReference type="NCBI Taxonomy" id="3040156"/>
    <lineage>
        <taxon>Eukaryota</taxon>
        <taxon>Fungi</taxon>
        <taxon>Dikarya</taxon>
        <taxon>Ascomycota</taxon>
        <taxon>Pezizomycotina</taxon>
        <taxon>Sordariomycetes</taxon>
        <taxon>Sordariomycetidae</taxon>
        <taxon>Sordariales</taxon>
        <taxon>Podosporaceae</taxon>
        <taxon>Podospora</taxon>
    </lineage>
</organism>
<dbReference type="EMBL" id="MU866033">
    <property type="protein sequence ID" value="KAK4442100.1"/>
    <property type="molecule type" value="Genomic_DNA"/>
</dbReference>
<sequence>MSMEDSDISAALRKAGVMPDSGWPRIGKEAAARVKESGLACHIAMLQYILGRCFSSPHVAKLFTSEQLKENLLLEAVISPDGERCVDIARRLIPSSEPLSSWMFEGLMKNDTMDKTLWQDPLAWLFNQRHIMQDGLMVFEPDAAKHISEISVIPWDGVEPSTVSDAVKAHIDKHLVFSEAEIRACHAPTFIRLRLENKTGSDIHIQRQLLQLQYEGRPLDCRPVDGLEDEFRLYLDEPHALEYRSVAVVLTRREENDMDRICLFDIDGTVLRSVRPLLPSIYTTKIPDGATAFVIYIRVPPGTRIREFTDWTDESRALSEKEENELFARALASATKPAVLAGPPVQQQ</sequence>
<evidence type="ECO:0000313" key="1">
    <source>
        <dbReference type="EMBL" id="KAK4442100.1"/>
    </source>
</evidence>
<proteinExistence type="predicted"/>
<keyword evidence="2" id="KW-1185">Reference proteome</keyword>
<protein>
    <submittedName>
        <fullName evidence="1">Uncharacterized protein</fullName>
    </submittedName>
</protein>
<dbReference type="AlphaFoldDB" id="A0AAV9G4J1"/>